<dbReference type="SMART" id="SM00112">
    <property type="entry name" value="CA"/>
    <property type="match status" value="5"/>
</dbReference>
<keyword evidence="12" id="KW-1185">Reference proteome</keyword>
<dbReference type="PROSITE" id="PS50268">
    <property type="entry name" value="CADHERIN_2"/>
    <property type="match status" value="6"/>
</dbReference>
<dbReference type="WBParaSite" id="TREG1_67060.1">
    <property type="protein sequence ID" value="TREG1_67060.1"/>
    <property type="gene ID" value="TREG1_67060"/>
</dbReference>
<keyword evidence="6 10" id="KW-0472">Membrane</keyword>
<dbReference type="SUPFAM" id="SSF49313">
    <property type="entry name" value="Cadherin-like"/>
    <property type="match status" value="5"/>
</dbReference>
<comment type="subcellular location">
    <subcellularLocation>
        <location evidence="1">Membrane</location>
        <topology evidence="1">Single-pass membrane protein</topology>
    </subcellularLocation>
</comment>
<sequence>MYDIMCKYSLKYFTLLIYFSVFLNIHLTKSIQINEPNVFYVNDDTNEGHLKAVIVRANRPPAAYFKLNENTGDLYTRTVIDRESLCLKTFQNDERPNSMPRNLNIDFSDSNYQSGAFLSNSKIVNQCKFTFQVALHRQISQQQQQQQPQQYQSNDPGLHHLPEFIDIHVFVIDRNDHIPTFQPHSVINLSIPESVPIGTRVQLPLAYDPDSPEFSVQRYELYPLESTDFSLYIQTTDVIHDANLIQEITGLYLELKTTLDRETRESYALEVKAFDSPLSTSSSSPSTSASSPSSPTMNAFIPRLNDNRNVLKIFLTIEDINDNGPIFQPQNTSTQIDSHNDAIIRTNPSSSSLSSSSTPMHPIGIITYKVDIIESTWPKSSVLQLITKDLDSSKYSLTRYEFSSNVESIVKQLFKLNEHSGELFLKQPLDYEKRTSYSFDVLAIDSEYDRRSKMESSGSNLHLVSSRLQQNIFTSTANILVNVIDINDEVPIIEVDYLRVDETTGRPATFARIEENSDPPQFIADILVTDRDVNAANSHVICTLMNKANKYQSNHHHNNNNNHNSDNKTYSITNSFQLSEVRRQPGLVQYNVLTVRSLDREVNGAITRIKIQCSDSDLNDNSPVIHLIPQQTSGSNNNNGENIVFLRENAPIGTTVAHFNVTDQDSGENSRTSCTLLTMNDPVLLNLNDYFHVDPVLCNLMTRKPIDRESTYPPIDEIDLSIEVKDHGQPVRKSSISFKVKVINENDNVPVFQNTFYRFSVKENSPIGISIGQIVITDLDGDYARLDVRLQKQEQLPFKLWKSETSYGYISIDHSEAQVVVYYLNTTRILDREEKSSYEFEIYANDVSEEGLLGQHRLSVKSFSHTTSATILVTVEDENDNDPVIIFPQQPNKTFILSNSEKKYYQLMTVNANDKDPSSNSFTFMLETEEDLKSNDNSKSIETDDTDTKLLKSTELNTNRKYPLSNSFLEIDRSVGTVYLSRDIHQNDTGTHAFRVIVHDSIINPRTASLRFIVKIEPVPPRSHQMKLNSLVDNDHAERRILSGESSLNPEYSEHNYAFNNHYSKSSSSQDFLIHRKYDYMRTTFDNHSMPFGSSSPGVSSSSKQLTRRLTGDTVLILSLGLILLILLATLCLVIFARHWSSGSSSVPQNSNTSDKIRCSEIFCCNPTSSNSNGNKHQMTNNETLKKEVVNIFHSTSPTNLQDPQQINLNCDTLRSLDTFNASLNDSYSQKMLDSEHIYYRDCRQFSLLPVITSPVGGDNGSFPTDYTALRAVTSCKCCTPPPTGYTYNNTDIGNPHSLESFTNESLKSSKQQTNHIPNGSTVTYYTTLTPRPRSENTTDKRKVRIMTVKENMEMEPEKNFANDYSCNNLMRFCKNFKWSNFSAEPSEK</sequence>
<evidence type="ECO:0000313" key="13">
    <source>
        <dbReference type="WBParaSite" id="TREG1_67060.1"/>
    </source>
</evidence>
<feature type="domain" description="Cadherin" evidence="11">
    <location>
        <begin position="505"/>
        <end position="625"/>
    </location>
</feature>
<keyword evidence="5 10" id="KW-1133">Transmembrane helix</keyword>
<dbReference type="GO" id="GO:0005509">
    <property type="term" value="F:calcium ion binding"/>
    <property type="evidence" value="ECO:0007669"/>
    <property type="project" value="UniProtKB-UniRule"/>
</dbReference>
<keyword evidence="4 8" id="KW-0106">Calcium</keyword>
<keyword evidence="7" id="KW-0325">Glycoprotein</keyword>
<feature type="domain" description="Cadherin" evidence="11">
    <location>
        <begin position="646"/>
        <end position="752"/>
    </location>
</feature>
<evidence type="ECO:0000256" key="2">
    <source>
        <dbReference type="ARBA" id="ARBA00022692"/>
    </source>
</evidence>
<dbReference type="Proteomes" id="UP000050795">
    <property type="component" value="Unassembled WGS sequence"/>
</dbReference>
<keyword evidence="3" id="KW-0677">Repeat</keyword>
<feature type="domain" description="Cadherin" evidence="11">
    <location>
        <begin position="43"/>
        <end position="181"/>
    </location>
</feature>
<dbReference type="PROSITE" id="PS00232">
    <property type="entry name" value="CADHERIN_1"/>
    <property type="match status" value="3"/>
</dbReference>
<proteinExistence type="predicted"/>
<dbReference type="Gene3D" id="2.60.40.60">
    <property type="entry name" value="Cadherins"/>
    <property type="match status" value="7"/>
</dbReference>
<dbReference type="InterPro" id="IPR015919">
    <property type="entry name" value="Cadherin-like_sf"/>
</dbReference>
<evidence type="ECO:0000256" key="1">
    <source>
        <dbReference type="ARBA" id="ARBA00004167"/>
    </source>
</evidence>
<feature type="domain" description="Cadherin" evidence="11">
    <location>
        <begin position="183"/>
        <end position="327"/>
    </location>
</feature>
<reference evidence="12" key="1">
    <citation type="submission" date="2022-06" db="EMBL/GenBank/DDBJ databases">
        <authorList>
            <person name="Berger JAMES D."/>
            <person name="Berger JAMES D."/>
        </authorList>
    </citation>
    <scope>NUCLEOTIDE SEQUENCE [LARGE SCALE GENOMIC DNA]</scope>
</reference>
<dbReference type="PRINTS" id="PR00205">
    <property type="entry name" value="CADHERIN"/>
</dbReference>
<evidence type="ECO:0000256" key="9">
    <source>
        <dbReference type="SAM" id="MobiDB-lite"/>
    </source>
</evidence>
<dbReference type="PANTHER" id="PTHR24028">
    <property type="entry name" value="CADHERIN-87A"/>
    <property type="match status" value="1"/>
</dbReference>
<evidence type="ECO:0000256" key="5">
    <source>
        <dbReference type="ARBA" id="ARBA00022989"/>
    </source>
</evidence>
<dbReference type="InterPro" id="IPR020894">
    <property type="entry name" value="Cadherin_CS"/>
</dbReference>
<accession>A0AA85KBG6</accession>
<protein>
    <recommendedName>
        <fullName evidence="11">Cadherin domain-containing protein</fullName>
    </recommendedName>
</protein>
<name>A0AA85KBG6_TRIRE</name>
<evidence type="ECO:0000259" key="11">
    <source>
        <dbReference type="PROSITE" id="PS50268"/>
    </source>
</evidence>
<feature type="region of interest" description="Disordered" evidence="9">
    <location>
        <begin position="276"/>
        <end position="301"/>
    </location>
</feature>
<organism evidence="12 13">
    <name type="scientific">Trichobilharzia regenti</name>
    <name type="common">Nasal bird schistosome</name>
    <dbReference type="NCBI Taxonomy" id="157069"/>
    <lineage>
        <taxon>Eukaryota</taxon>
        <taxon>Metazoa</taxon>
        <taxon>Spiralia</taxon>
        <taxon>Lophotrochozoa</taxon>
        <taxon>Platyhelminthes</taxon>
        <taxon>Trematoda</taxon>
        <taxon>Digenea</taxon>
        <taxon>Strigeidida</taxon>
        <taxon>Schistosomatoidea</taxon>
        <taxon>Schistosomatidae</taxon>
        <taxon>Trichobilharzia</taxon>
    </lineage>
</organism>
<feature type="transmembrane region" description="Helical" evidence="10">
    <location>
        <begin position="1115"/>
        <end position="1136"/>
    </location>
</feature>
<evidence type="ECO:0000256" key="10">
    <source>
        <dbReference type="SAM" id="Phobius"/>
    </source>
</evidence>
<evidence type="ECO:0000313" key="12">
    <source>
        <dbReference type="Proteomes" id="UP000050795"/>
    </source>
</evidence>
<dbReference type="InterPro" id="IPR050174">
    <property type="entry name" value="Protocadherin/Cadherin-CA"/>
</dbReference>
<dbReference type="Pfam" id="PF00028">
    <property type="entry name" value="Cadherin"/>
    <property type="match status" value="4"/>
</dbReference>
<dbReference type="GO" id="GO:0007156">
    <property type="term" value="P:homophilic cell adhesion via plasma membrane adhesion molecules"/>
    <property type="evidence" value="ECO:0007669"/>
    <property type="project" value="InterPro"/>
</dbReference>
<evidence type="ECO:0000256" key="3">
    <source>
        <dbReference type="ARBA" id="ARBA00022737"/>
    </source>
</evidence>
<feature type="compositionally biased region" description="Low complexity" evidence="9">
    <location>
        <begin position="276"/>
        <end position="296"/>
    </location>
</feature>
<dbReference type="PANTHER" id="PTHR24028:SF146">
    <property type="entry name" value="CADHERIN 96CB, ISOFORM D-RELATED"/>
    <property type="match status" value="1"/>
</dbReference>
<reference evidence="13" key="2">
    <citation type="submission" date="2023-11" db="UniProtKB">
        <authorList>
            <consortium name="WormBaseParasite"/>
        </authorList>
    </citation>
    <scope>IDENTIFICATION</scope>
</reference>
<dbReference type="InterPro" id="IPR002126">
    <property type="entry name" value="Cadherin-like_dom"/>
</dbReference>
<evidence type="ECO:0000256" key="6">
    <source>
        <dbReference type="ARBA" id="ARBA00023136"/>
    </source>
</evidence>
<evidence type="ECO:0000256" key="4">
    <source>
        <dbReference type="ARBA" id="ARBA00022837"/>
    </source>
</evidence>
<feature type="domain" description="Cadherin" evidence="11">
    <location>
        <begin position="753"/>
        <end position="885"/>
    </location>
</feature>
<dbReference type="GO" id="GO:0005886">
    <property type="term" value="C:plasma membrane"/>
    <property type="evidence" value="ECO:0007669"/>
    <property type="project" value="InterPro"/>
</dbReference>
<feature type="domain" description="Cadherin" evidence="11">
    <location>
        <begin position="364"/>
        <end position="493"/>
    </location>
</feature>
<dbReference type="CDD" id="cd11304">
    <property type="entry name" value="Cadherin_repeat"/>
    <property type="match status" value="4"/>
</dbReference>
<evidence type="ECO:0000256" key="7">
    <source>
        <dbReference type="ARBA" id="ARBA00023180"/>
    </source>
</evidence>
<keyword evidence="2 10" id="KW-0812">Transmembrane</keyword>
<evidence type="ECO:0000256" key="8">
    <source>
        <dbReference type="PROSITE-ProRule" id="PRU00043"/>
    </source>
</evidence>